<dbReference type="SUPFAM" id="SSF57701">
    <property type="entry name" value="Zn2/Cys6 DNA-binding domain"/>
    <property type="match status" value="1"/>
</dbReference>
<name>A0ABY6UXN5_BIOOC</name>
<dbReference type="CDD" id="cd00067">
    <property type="entry name" value="GAL4"/>
    <property type="match status" value="1"/>
</dbReference>
<evidence type="ECO:0000256" key="1">
    <source>
        <dbReference type="ARBA" id="ARBA00023242"/>
    </source>
</evidence>
<feature type="domain" description="Zn(2)-C6 fungal-type" evidence="3">
    <location>
        <begin position="9"/>
        <end position="37"/>
    </location>
</feature>
<evidence type="ECO:0000256" key="2">
    <source>
        <dbReference type="SAM" id="MobiDB-lite"/>
    </source>
</evidence>
<dbReference type="PANTHER" id="PTHR38111:SF5">
    <property type="entry name" value="TRANSCRIPTION FACTOR DOMAIN-CONTAINING PROTEIN"/>
    <property type="match status" value="1"/>
</dbReference>
<dbReference type="InterPro" id="IPR053178">
    <property type="entry name" value="Osmoadaptation_assoc"/>
</dbReference>
<dbReference type="InterPro" id="IPR021858">
    <property type="entry name" value="Fun_TF"/>
</dbReference>
<evidence type="ECO:0000313" key="4">
    <source>
        <dbReference type="EMBL" id="VUC36209.1"/>
    </source>
</evidence>
<keyword evidence="1" id="KW-0539">Nucleus</keyword>
<dbReference type="Proteomes" id="UP000766486">
    <property type="component" value="Unassembled WGS sequence"/>
</dbReference>
<dbReference type="PANTHER" id="PTHR38111">
    <property type="entry name" value="ZN(2)-C6 FUNGAL-TYPE DOMAIN-CONTAINING PROTEIN-RELATED"/>
    <property type="match status" value="1"/>
</dbReference>
<feature type="region of interest" description="Disordered" evidence="2">
    <location>
        <begin position="55"/>
        <end position="104"/>
    </location>
</feature>
<gene>
    <name evidence="4" type="ORF">CLO192961_LOCUS441121</name>
</gene>
<keyword evidence="5" id="KW-1185">Reference proteome</keyword>
<proteinExistence type="predicted"/>
<feature type="compositionally biased region" description="Low complexity" evidence="2">
    <location>
        <begin position="67"/>
        <end position="84"/>
    </location>
</feature>
<dbReference type="PROSITE" id="PS50048">
    <property type="entry name" value="ZN2_CY6_FUNGAL_2"/>
    <property type="match status" value="1"/>
</dbReference>
<organism evidence="4 5">
    <name type="scientific">Bionectria ochroleuca</name>
    <name type="common">Gliocladium roseum</name>
    <dbReference type="NCBI Taxonomy" id="29856"/>
    <lineage>
        <taxon>Eukaryota</taxon>
        <taxon>Fungi</taxon>
        <taxon>Dikarya</taxon>
        <taxon>Ascomycota</taxon>
        <taxon>Pezizomycotina</taxon>
        <taxon>Sordariomycetes</taxon>
        <taxon>Hypocreomycetidae</taxon>
        <taxon>Hypocreales</taxon>
        <taxon>Bionectriaceae</taxon>
        <taxon>Clonostachys</taxon>
    </lineage>
</organism>
<protein>
    <recommendedName>
        <fullName evidence="3">Zn(2)-C6 fungal-type domain-containing protein</fullName>
    </recommendedName>
</protein>
<evidence type="ECO:0000259" key="3">
    <source>
        <dbReference type="PROSITE" id="PS50048"/>
    </source>
</evidence>
<dbReference type="SMART" id="SM00066">
    <property type="entry name" value="GAL4"/>
    <property type="match status" value="1"/>
</dbReference>
<dbReference type="Pfam" id="PF00172">
    <property type="entry name" value="Zn_clus"/>
    <property type="match status" value="1"/>
</dbReference>
<dbReference type="InterPro" id="IPR036864">
    <property type="entry name" value="Zn2-C6_fun-type_DNA-bd_sf"/>
</dbReference>
<comment type="caution">
    <text evidence="4">The sequence shown here is derived from an EMBL/GenBank/DDBJ whole genome shotgun (WGS) entry which is preliminary data.</text>
</comment>
<dbReference type="InterPro" id="IPR001138">
    <property type="entry name" value="Zn2Cys6_DnaBD"/>
</dbReference>
<dbReference type="Pfam" id="PF11951">
    <property type="entry name" value="Fungal_trans_2"/>
    <property type="match status" value="1"/>
</dbReference>
<accession>A0ABY6UXN5</accession>
<evidence type="ECO:0000313" key="5">
    <source>
        <dbReference type="Proteomes" id="UP000766486"/>
    </source>
</evidence>
<reference evidence="4 5" key="1">
    <citation type="submission" date="2019-06" db="EMBL/GenBank/DDBJ databases">
        <authorList>
            <person name="Broberg M."/>
        </authorList>
    </citation>
    <scope>NUCLEOTIDE SEQUENCE [LARGE SCALE GENOMIC DNA]</scope>
</reference>
<dbReference type="Gene3D" id="4.10.240.10">
    <property type="entry name" value="Zn(2)-C6 fungal-type DNA-binding domain"/>
    <property type="match status" value="1"/>
</dbReference>
<feature type="compositionally biased region" description="Polar residues" evidence="2">
    <location>
        <begin position="91"/>
        <end position="104"/>
    </location>
</feature>
<sequence>MVGVPRSKGCHLCVKRRVKCDQTKPQCNACVRYGAVCPGYDREVKFIIEKHHVRPRVKPKTGQAKNVPPSASSSGSTTLSVVSGTEEESPTTRPENDSSTTVVLSPTALSPTIDRAQFICTMLDTLYLKASRKEVSFLNPWFEGIQDQFGAKATLDSAATSLILHMLGKTTGDSRLVGESRSLYGQSLMALQLALNHKTEWRASETLSASTVLCLFELFAGTKSAVSWMEHAKGVTWLIQQRGPECFKDGWDRVTFKNFRALVIMNSIFSGEDCFLVQDKWQDVMRKDVMKDGSAGSGRGTLADLLMVKRLKVADEYFALLAKVPSVLRRAYPLREARKKGLAVDTRTVERLSRYATGVCRDYLAWEKDMRQVVADPIDVPSKDPRSPFATVFWYENPWVGSLHMGYWASMLIVQECLLHCDMASLDGIRFTDSIPDMASKILRSFENVGGGIMGGYRVGYAMRVVYEFVDLPTQLWITCLLDDYEGTYAGLQATAFPAPEPIEGNELLPRWLSQMRPNL</sequence>
<dbReference type="EMBL" id="CABFNS010000928">
    <property type="protein sequence ID" value="VUC36209.1"/>
    <property type="molecule type" value="Genomic_DNA"/>
</dbReference>